<evidence type="ECO:0000256" key="1">
    <source>
        <dbReference type="SAM" id="MobiDB-lite"/>
    </source>
</evidence>
<gene>
    <name evidence="2" type="ORF">PENTCL1PPCAC_10530</name>
</gene>
<evidence type="ECO:0000313" key="2">
    <source>
        <dbReference type="EMBL" id="GMS88355.1"/>
    </source>
</evidence>
<feature type="compositionally biased region" description="Basic and acidic residues" evidence="1">
    <location>
        <begin position="101"/>
        <end position="112"/>
    </location>
</feature>
<feature type="non-terminal residue" evidence="2">
    <location>
        <position position="112"/>
    </location>
</feature>
<dbReference type="AlphaFoldDB" id="A0AAV5SYV3"/>
<protein>
    <submittedName>
        <fullName evidence="2">Uncharacterized protein</fullName>
    </submittedName>
</protein>
<proteinExistence type="predicted"/>
<name>A0AAV5SYV3_9BILA</name>
<feature type="compositionally biased region" description="Low complexity" evidence="1">
    <location>
        <begin position="66"/>
        <end position="81"/>
    </location>
</feature>
<feature type="compositionally biased region" description="Low complexity" evidence="1">
    <location>
        <begin position="43"/>
        <end position="59"/>
    </location>
</feature>
<feature type="region of interest" description="Disordered" evidence="1">
    <location>
        <begin position="37"/>
        <end position="112"/>
    </location>
</feature>
<dbReference type="EMBL" id="BTSX01000003">
    <property type="protein sequence ID" value="GMS88355.1"/>
    <property type="molecule type" value="Genomic_DNA"/>
</dbReference>
<keyword evidence="3" id="KW-1185">Reference proteome</keyword>
<dbReference type="Proteomes" id="UP001432027">
    <property type="component" value="Unassembled WGS sequence"/>
</dbReference>
<feature type="region of interest" description="Disordered" evidence="1">
    <location>
        <begin position="1"/>
        <end position="21"/>
    </location>
</feature>
<reference evidence="2" key="1">
    <citation type="submission" date="2023-10" db="EMBL/GenBank/DDBJ databases">
        <title>Genome assembly of Pristionchus species.</title>
        <authorList>
            <person name="Yoshida K."/>
            <person name="Sommer R.J."/>
        </authorList>
    </citation>
    <scope>NUCLEOTIDE SEQUENCE</scope>
    <source>
        <strain evidence="2">RS0144</strain>
    </source>
</reference>
<evidence type="ECO:0000313" key="3">
    <source>
        <dbReference type="Proteomes" id="UP001432027"/>
    </source>
</evidence>
<comment type="caution">
    <text evidence="2">The sequence shown here is derived from an EMBL/GenBank/DDBJ whole genome shotgun (WGS) entry which is preliminary data.</text>
</comment>
<sequence length="112" mass="12365">MQALQDIRHLRASVAKDEEEDLTARVDSVLLRAQHICDRDQRSYNSSSSEESQDNTSSESSERSLSEVVPTAAAEEAARVAGFETDDAGNVANSDDVQQVVRKEQRSNRSIL</sequence>
<accession>A0AAV5SYV3</accession>
<organism evidence="2 3">
    <name type="scientific">Pristionchus entomophagus</name>
    <dbReference type="NCBI Taxonomy" id="358040"/>
    <lineage>
        <taxon>Eukaryota</taxon>
        <taxon>Metazoa</taxon>
        <taxon>Ecdysozoa</taxon>
        <taxon>Nematoda</taxon>
        <taxon>Chromadorea</taxon>
        <taxon>Rhabditida</taxon>
        <taxon>Rhabditina</taxon>
        <taxon>Diplogasteromorpha</taxon>
        <taxon>Diplogasteroidea</taxon>
        <taxon>Neodiplogasteridae</taxon>
        <taxon>Pristionchus</taxon>
    </lineage>
</organism>